<feature type="compositionally biased region" description="Low complexity" evidence="5">
    <location>
        <begin position="218"/>
        <end position="228"/>
    </location>
</feature>
<keyword evidence="8" id="KW-1185">Reference proteome</keyword>
<gene>
    <name evidence="7" type="ORF">DERYTH_LOCUS19613</name>
</gene>
<evidence type="ECO:0000256" key="2">
    <source>
        <dbReference type="ARBA" id="ARBA00013194"/>
    </source>
</evidence>
<dbReference type="GO" id="GO:0016018">
    <property type="term" value="F:cyclosporin A binding"/>
    <property type="evidence" value="ECO:0007669"/>
    <property type="project" value="TreeGrafter"/>
</dbReference>
<dbReference type="GO" id="GO:0003755">
    <property type="term" value="F:peptidyl-prolyl cis-trans isomerase activity"/>
    <property type="evidence" value="ECO:0007669"/>
    <property type="project" value="UniProtKB-KW"/>
</dbReference>
<dbReference type="EC" id="5.2.1.8" evidence="2"/>
<name>A0A9N9P206_9GLOM</name>
<feature type="compositionally biased region" description="Basic and acidic residues" evidence="5">
    <location>
        <begin position="411"/>
        <end position="451"/>
    </location>
</feature>
<reference evidence="7" key="1">
    <citation type="submission" date="2021-06" db="EMBL/GenBank/DDBJ databases">
        <authorList>
            <person name="Kallberg Y."/>
            <person name="Tangrot J."/>
            <person name="Rosling A."/>
        </authorList>
    </citation>
    <scope>NUCLEOTIDE SEQUENCE</scope>
    <source>
        <strain evidence="7">MA453B</strain>
    </source>
</reference>
<feature type="compositionally biased region" description="Basic and acidic residues" evidence="5">
    <location>
        <begin position="371"/>
        <end position="403"/>
    </location>
</feature>
<comment type="caution">
    <text evidence="7">The sequence shown here is derived from an EMBL/GenBank/DDBJ whole genome shotgun (WGS) entry which is preliminary data.</text>
</comment>
<dbReference type="OrthoDB" id="407558at2759"/>
<dbReference type="InterPro" id="IPR029000">
    <property type="entry name" value="Cyclophilin-like_dom_sf"/>
</dbReference>
<dbReference type="PROSITE" id="PS00170">
    <property type="entry name" value="CSA_PPIASE_1"/>
    <property type="match status" value="1"/>
</dbReference>
<feature type="compositionally biased region" description="Basic and acidic residues" evidence="5">
    <location>
        <begin position="206"/>
        <end position="217"/>
    </location>
</feature>
<protein>
    <recommendedName>
        <fullName evidence="2">peptidylprolyl isomerase</fullName>
        <ecNumber evidence="2">5.2.1.8</ecNumber>
    </recommendedName>
</protein>
<feature type="compositionally biased region" description="Basic residues" evidence="5">
    <location>
        <begin position="229"/>
        <end position="239"/>
    </location>
</feature>
<sequence>MDTELAGTWLLQIEQYIRPLPTVWRHLKLNGKTVVLQTHEVPMTAENFRALCTGEKGVGKQSNMPLHYRGSIFHRVIKGFMIQGGVRKNSKILDFTRRNGTGGESIYGGSFADENMRRKHDQEGLLSMANKGPNTNNSQFLITLRPTPHLDGKHVVFGRVVTGFEVVQAIESTPVDDDDRPIGIAMIAQCGELELRIPPNVKIKDKTKQKYIEKKESSGSSSESGFGSQKKKRKKSSKRPRSESSDSLSESSSESEEELFLSLVQDRLQYAESHVLGPVLRMRGVASRSRSRSPLPRRLTMDSYRPADTYIPSRRRERRDRERSREPVRGRSRDRIRDKSENRHLSQNRDKSRDREDSHDKSPVGDQNRSPIRDSNWDRSKSRDRDIDKNISLEQKTKSDGSPERVNQANKPRERSTVFERVKEVERVKEADRANDDEHDSERNRERDRSRSKSPSPPVKYKGRGRL</sequence>
<dbReference type="FunFam" id="2.40.100.10:FF:000025">
    <property type="entry name" value="Peptidyl-prolyl cis-trans isomerase CYP19-2"/>
    <property type="match status" value="1"/>
</dbReference>
<evidence type="ECO:0000256" key="4">
    <source>
        <dbReference type="ARBA" id="ARBA00023235"/>
    </source>
</evidence>
<keyword evidence="4" id="KW-0413">Isomerase</keyword>
<evidence type="ECO:0000256" key="1">
    <source>
        <dbReference type="ARBA" id="ARBA00000971"/>
    </source>
</evidence>
<evidence type="ECO:0000259" key="6">
    <source>
        <dbReference type="PROSITE" id="PS50072"/>
    </source>
</evidence>
<dbReference type="EMBL" id="CAJVPY010021769">
    <property type="protein sequence ID" value="CAG8780714.1"/>
    <property type="molecule type" value="Genomic_DNA"/>
</dbReference>
<dbReference type="Pfam" id="PF00160">
    <property type="entry name" value="Pro_isomerase"/>
    <property type="match status" value="1"/>
</dbReference>
<feature type="compositionally biased region" description="Basic and acidic residues" evidence="5">
    <location>
        <begin position="319"/>
        <end position="363"/>
    </location>
</feature>
<dbReference type="PANTHER" id="PTHR11071">
    <property type="entry name" value="PEPTIDYL-PROLYL CIS-TRANS ISOMERASE"/>
    <property type="match status" value="1"/>
</dbReference>
<feature type="non-terminal residue" evidence="7">
    <location>
        <position position="467"/>
    </location>
</feature>
<dbReference type="InterPro" id="IPR002130">
    <property type="entry name" value="Cyclophilin-type_PPIase_dom"/>
</dbReference>
<dbReference type="GO" id="GO:0005737">
    <property type="term" value="C:cytoplasm"/>
    <property type="evidence" value="ECO:0007669"/>
    <property type="project" value="TreeGrafter"/>
</dbReference>
<dbReference type="PRINTS" id="PR00153">
    <property type="entry name" value="CSAPPISMRASE"/>
</dbReference>
<feature type="region of interest" description="Disordered" evidence="5">
    <location>
        <begin position="284"/>
        <end position="467"/>
    </location>
</feature>
<evidence type="ECO:0000313" key="7">
    <source>
        <dbReference type="EMBL" id="CAG8780714.1"/>
    </source>
</evidence>
<dbReference type="PANTHER" id="PTHR11071:SF561">
    <property type="entry name" value="PEPTIDYL-PROLYL CIS-TRANS ISOMERASE D-RELATED"/>
    <property type="match status" value="1"/>
</dbReference>
<evidence type="ECO:0000256" key="3">
    <source>
        <dbReference type="ARBA" id="ARBA00023110"/>
    </source>
</evidence>
<proteinExistence type="predicted"/>
<dbReference type="Proteomes" id="UP000789405">
    <property type="component" value="Unassembled WGS sequence"/>
</dbReference>
<feature type="domain" description="PPIase cyclophilin-type" evidence="6">
    <location>
        <begin position="33"/>
        <end position="192"/>
    </location>
</feature>
<comment type="catalytic activity">
    <reaction evidence="1">
        <text>[protein]-peptidylproline (omega=180) = [protein]-peptidylproline (omega=0)</text>
        <dbReference type="Rhea" id="RHEA:16237"/>
        <dbReference type="Rhea" id="RHEA-COMP:10747"/>
        <dbReference type="Rhea" id="RHEA-COMP:10748"/>
        <dbReference type="ChEBI" id="CHEBI:83833"/>
        <dbReference type="ChEBI" id="CHEBI:83834"/>
        <dbReference type="EC" id="5.2.1.8"/>
    </reaction>
</comment>
<dbReference type="PROSITE" id="PS50072">
    <property type="entry name" value="CSA_PPIASE_2"/>
    <property type="match status" value="1"/>
</dbReference>
<dbReference type="Gene3D" id="2.40.100.10">
    <property type="entry name" value="Cyclophilin-like"/>
    <property type="match status" value="1"/>
</dbReference>
<dbReference type="SUPFAM" id="SSF50891">
    <property type="entry name" value="Cyclophilin-like"/>
    <property type="match status" value="1"/>
</dbReference>
<dbReference type="GO" id="GO:0006457">
    <property type="term" value="P:protein folding"/>
    <property type="evidence" value="ECO:0007669"/>
    <property type="project" value="InterPro"/>
</dbReference>
<evidence type="ECO:0000256" key="5">
    <source>
        <dbReference type="SAM" id="MobiDB-lite"/>
    </source>
</evidence>
<keyword evidence="3" id="KW-0697">Rotamase</keyword>
<dbReference type="InterPro" id="IPR020892">
    <property type="entry name" value="Cyclophilin-type_PPIase_CS"/>
</dbReference>
<feature type="region of interest" description="Disordered" evidence="5">
    <location>
        <begin position="206"/>
        <end position="255"/>
    </location>
</feature>
<evidence type="ECO:0000313" key="8">
    <source>
        <dbReference type="Proteomes" id="UP000789405"/>
    </source>
</evidence>
<accession>A0A9N9P206</accession>
<dbReference type="AlphaFoldDB" id="A0A9N9P206"/>
<organism evidence="7 8">
    <name type="scientific">Dentiscutata erythropus</name>
    <dbReference type="NCBI Taxonomy" id="1348616"/>
    <lineage>
        <taxon>Eukaryota</taxon>
        <taxon>Fungi</taxon>
        <taxon>Fungi incertae sedis</taxon>
        <taxon>Mucoromycota</taxon>
        <taxon>Glomeromycotina</taxon>
        <taxon>Glomeromycetes</taxon>
        <taxon>Diversisporales</taxon>
        <taxon>Gigasporaceae</taxon>
        <taxon>Dentiscutata</taxon>
    </lineage>
</organism>